<feature type="domain" description="Small ribosomal subunit protein uS5 C-terminal" evidence="1">
    <location>
        <begin position="2"/>
        <end position="36"/>
    </location>
</feature>
<dbReference type="SUPFAM" id="SSF54211">
    <property type="entry name" value="Ribosomal protein S5 domain 2-like"/>
    <property type="match status" value="1"/>
</dbReference>
<dbReference type="Pfam" id="PF03719">
    <property type="entry name" value="Ribosomal_S5_C"/>
    <property type="match status" value="1"/>
</dbReference>
<gene>
    <name evidence="2" type="ORF">rCG_58110</name>
</gene>
<dbReference type="GO" id="GO:0003735">
    <property type="term" value="F:structural constituent of ribosome"/>
    <property type="evidence" value="ECO:0007669"/>
    <property type="project" value="InterPro"/>
</dbReference>
<reference evidence="3" key="1">
    <citation type="submission" date="2005-09" db="EMBL/GenBank/DDBJ databases">
        <authorList>
            <person name="Mural R.J."/>
            <person name="Li P.W."/>
            <person name="Adams M.D."/>
            <person name="Amanatides P.G."/>
            <person name="Baden-Tillson H."/>
            <person name="Barnstead M."/>
            <person name="Chin S.H."/>
            <person name="Dew I."/>
            <person name="Evans C.A."/>
            <person name="Ferriera S."/>
            <person name="Flanigan M."/>
            <person name="Fosler C."/>
            <person name="Glodek A."/>
            <person name="Gu Z."/>
            <person name="Holt R.A."/>
            <person name="Jennings D."/>
            <person name="Kraft C.L."/>
            <person name="Lu F."/>
            <person name="Nguyen T."/>
            <person name="Nusskern D.R."/>
            <person name="Pfannkoch C.M."/>
            <person name="Sitter C."/>
            <person name="Sutton G.G."/>
            <person name="Venter J.C."/>
            <person name="Wang Z."/>
            <person name="Woodage T."/>
            <person name="Zheng X.H."/>
            <person name="Zhong F."/>
        </authorList>
    </citation>
    <scope>NUCLEOTIDE SEQUENCE [LARGE SCALE GENOMIC DNA]</scope>
    <source>
        <strain>BN</strain>
        <strain evidence="3">Sprague-Dawley</strain>
    </source>
</reference>
<evidence type="ECO:0000313" key="2">
    <source>
        <dbReference type="EMBL" id="EDL95838.1"/>
    </source>
</evidence>
<name>A6J5G5_RAT</name>
<evidence type="ECO:0000313" key="3">
    <source>
        <dbReference type="Proteomes" id="UP000234681"/>
    </source>
</evidence>
<sequence>MLVRLIPPHRRTGIVSAPVPKKLLRTSSINDCYTSVAALLP</sequence>
<protein>
    <submittedName>
        <fullName evidence="2">RCG58110</fullName>
    </submittedName>
</protein>
<dbReference type="AlphaFoldDB" id="A6J5G5"/>
<dbReference type="InterPro" id="IPR020568">
    <property type="entry name" value="Ribosomal_Su5_D2-typ_SF"/>
</dbReference>
<dbReference type="EMBL" id="CH473975">
    <property type="protein sequence ID" value="EDL95838.1"/>
    <property type="molecule type" value="Genomic_DNA"/>
</dbReference>
<dbReference type="GO" id="GO:0005840">
    <property type="term" value="C:ribosome"/>
    <property type="evidence" value="ECO:0007669"/>
    <property type="project" value="InterPro"/>
</dbReference>
<proteinExistence type="predicted"/>
<dbReference type="InterPro" id="IPR005324">
    <property type="entry name" value="Ribosomal_uS5_C"/>
</dbReference>
<dbReference type="InterPro" id="IPR014721">
    <property type="entry name" value="Ribsml_uS5_D2-typ_fold_subgr"/>
</dbReference>
<accession>A6J5G5</accession>
<evidence type="ECO:0000259" key="1">
    <source>
        <dbReference type="Pfam" id="PF03719"/>
    </source>
</evidence>
<dbReference type="Proteomes" id="UP000234681">
    <property type="component" value="Chromosome 8"/>
</dbReference>
<organism evidence="2 3">
    <name type="scientific">Rattus norvegicus</name>
    <name type="common">Rat</name>
    <dbReference type="NCBI Taxonomy" id="10116"/>
    <lineage>
        <taxon>Eukaryota</taxon>
        <taxon>Metazoa</taxon>
        <taxon>Chordata</taxon>
        <taxon>Craniata</taxon>
        <taxon>Vertebrata</taxon>
        <taxon>Euteleostomi</taxon>
        <taxon>Mammalia</taxon>
        <taxon>Eutheria</taxon>
        <taxon>Euarchontoglires</taxon>
        <taxon>Glires</taxon>
        <taxon>Rodentia</taxon>
        <taxon>Myomorpha</taxon>
        <taxon>Muroidea</taxon>
        <taxon>Muridae</taxon>
        <taxon>Murinae</taxon>
        <taxon>Rattus</taxon>
    </lineage>
</organism>
<dbReference type="GO" id="GO:0006412">
    <property type="term" value="P:translation"/>
    <property type="evidence" value="ECO:0007669"/>
    <property type="project" value="InterPro"/>
</dbReference>
<dbReference type="Gene3D" id="3.30.230.10">
    <property type="match status" value="1"/>
</dbReference>